<evidence type="ECO:0000256" key="7">
    <source>
        <dbReference type="ARBA" id="ARBA00023157"/>
    </source>
</evidence>
<dbReference type="Ensembl" id="ENSTNIT00000000465.1">
    <property type="protein sequence ID" value="ENSTNIP00000002707.1"/>
    <property type="gene ID" value="ENSTNIG00000001384.1"/>
</dbReference>
<evidence type="ECO:0000256" key="6">
    <source>
        <dbReference type="ARBA" id="ARBA00023136"/>
    </source>
</evidence>
<organism evidence="10 11">
    <name type="scientific">Tetraodon nigroviridis</name>
    <name type="common">Spotted green pufferfish</name>
    <name type="synonym">Chelonodon nigroviridis</name>
    <dbReference type="NCBI Taxonomy" id="99883"/>
    <lineage>
        <taxon>Eukaryota</taxon>
        <taxon>Metazoa</taxon>
        <taxon>Chordata</taxon>
        <taxon>Craniata</taxon>
        <taxon>Vertebrata</taxon>
        <taxon>Euteleostomi</taxon>
        <taxon>Actinopterygii</taxon>
        <taxon>Neopterygii</taxon>
        <taxon>Teleostei</taxon>
        <taxon>Neoteleostei</taxon>
        <taxon>Acanthomorphata</taxon>
        <taxon>Eupercaria</taxon>
        <taxon>Tetraodontiformes</taxon>
        <taxon>Tetradontoidea</taxon>
        <taxon>Tetraodontidae</taxon>
        <taxon>Tetraodon</taxon>
    </lineage>
</organism>
<feature type="domain" description="SEA" evidence="9">
    <location>
        <begin position="172"/>
        <end position="282"/>
    </location>
</feature>
<dbReference type="Pfam" id="PF01390">
    <property type="entry name" value="SEA"/>
    <property type="match status" value="2"/>
</dbReference>
<evidence type="ECO:0000313" key="10">
    <source>
        <dbReference type="Ensembl" id="ENSTNIP00000002707.1"/>
    </source>
</evidence>
<keyword evidence="5" id="KW-0677">Repeat</keyword>
<keyword evidence="2" id="KW-1003">Cell membrane</keyword>
<dbReference type="HOGENOM" id="CLU_623422_0_0_1"/>
<proteinExistence type="predicted"/>
<name>H3C388_TETNG</name>
<evidence type="ECO:0000259" key="9">
    <source>
        <dbReference type="PROSITE" id="PS50024"/>
    </source>
</evidence>
<dbReference type="SMART" id="SM00200">
    <property type="entry name" value="SEA"/>
    <property type="match status" value="2"/>
</dbReference>
<evidence type="ECO:0000313" key="11">
    <source>
        <dbReference type="Proteomes" id="UP000007303"/>
    </source>
</evidence>
<sequence length="440" mass="46120">LDWELVITFKTLVEAASNPNFTLSVNTSSISVTGKTPTKSLPTAVPSTTVTVNATLLTTNATLLPTNATLPPVNATLLTTNATLLTTNVTLPPVNATLPTANATLPPINVTLPPANATLLPTNATLPLTNATLPAATATLLPTNMTSPSAYVTSPPPSTTPPSEVTSASAAIEPKISLEFKMQQKFTQDLTNTSSPAFQQLEETVTTALNQVYSAKFGSRFNRTIVNSFRQGSVVADVDLIFNNATMSLPNTSSIAQTLVEAASNPNFTLSVNTSSISTPTKSLPTAVPSTTVTEVTSASAAIEPKISLEFKMQQKFTQDLTNTSSPAFQQLEETVTTALNQVYSAKFGSGFNRTIVNSFSQGSVVVNSELIFRNSSSVPDTAAVVSALVEAASNNSNFSIPVNVSTIVATHQTFTSDLSDQTSAAFQTLAATVIKVVRH</sequence>
<dbReference type="InParanoid" id="H3C388"/>
<keyword evidence="11" id="KW-1185">Reference proteome</keyword>
<evidence type="ECO:0000256" key="8">
    <source>
        <dbReference type="ARBA" id="ARBA00023180"/>
    </source>
</evidence>
<dbReference type="PANTHER" id="PTHR24037:SF11">
    <property type="entry name" value="MUCIN-2-LIKE"/>
    <property type="match status" value="1"/>
</dbReference>
<dbReference type="GeneTree" id="ENSGT00740000115955"/>
<comment type="subcellular location">
    <subcellularLocation>
        <location evidence="1">Cell membrane</location>
    </subcellularLocation>
</comment>
<reference evidence="10" key="2">
    <citation type="submission" date="2025-08" db="UniProtKB">
        <authorList>
            <consortium name="Ensembl"/>
        </authorList>
    </citation>
    <scope>IDENTIFICATION</scope>
</reference>
<dbReference type="SUPFAM" id="SSF82671">
    <property type="entry name" value="SEA domain"/>
    <property type="match status" value="2"/>
</dbReference>
<keyword evidence="6" id="KW-0472">Membrane</keyword>
<accession>H3C388</accession>
<keyword evidence="8" id="KW-0325">Glycoprotein</keyword>
<evidence type="ECO:0000256" key="4">
    <source>
        <dbReference type="ARBA" id="ARBA00022729"/>
    </source>
</evidence>
<dbReference type="OMA" id="FKMQQKF"/>
<protein>
    <recommendedName>
        <fullName evidence="9">SEA domain-containing protein</fullName>
    </recommendedName>
</protein>
<feature type="domain" description="SEA" evidence="9">
    <location>
        <begin position="303"/>
        <end position="413"/>
    </location>
</feature>
<dbReference type="PANTHER" id="PTHR24037">
    <property type="entry name" value="HEART DEVELOPMENT PROTEIN WITH EGF-LIKE DOMAINS 1"/>
    <property type="match status" value="1"/>
</dbReference>
<evidence type="ECO:0000256" key="5">
    <source>
        <dbReference type="ARBA" id="ARBA00022737"/>
    </source>
</evidence>
<dbReference type="STRING" id="99883.ENSTNIP00000002707"/>
<keyword evidence="7" id="KW-1015">Disulfide bond</keyword>
<dbReference type="AlphaFoldDB" id="H3C388"/>
<evidence type="ECO:0000256" key="2">
    <source>
        <dbReference type="ARBA" id="ARBA00022475"/>
    </source>
</evidence>
<reference evidence="10" key="3">
    <citation type="submission" date="2025-09" db="UniProtKB">
        <authorList>
            <consortium name="Ensembl"/>
        </authorList>
    </citation>
    <scope>IDENTIFICATION</scope>
</reference>
<evidence type="ECO:0000256" key="3">
    <source>
        <dbReference type="ARBA" id="ARBA00022536"/>
    </source>
</evidence>
<dbReference type="Proteomes" id="UP000007303">
    <property type="component" value="Unassembled WGS sequence"/>
</dbReference>
<dbReference type="PROSITE" id="PS50024">
    <property type="entry name" value="SEA"/>
    <property type="match status" value="2"/>
</dbReference>
<keyword evidence="4" id="KW-0732">Signal</keyword>
<dbReference type="InterPro" id="IPR000082">
    <property type="entry name" value="SEA_dom"/>
</dbReference>
<reference evidence="11" key="1">
    <citation type="journal article" date="2004" name="Nature">
        <title>Genome duplication in the teleost fish Tetraodon nigroviridis reveals the early vertebrate proto-karyotype.</title>
        <authorList>
            <person name="Jaillon O."/>
            <person name="Aury J.-M."/>
            <person name="Brunet F."/>
            <person name="Petit J.-L."/>
            <person name="Stange-Thomann N."/>
            <person name="Mauceli E."/>
            <person name="Bouneau L."/>
            <person name="Fischer C."/>
            <person name="Ozouf-Costaz C."/>
            <person name="Bernot A."/>
            <person name="Nicaud S."/>
            <person name="Jaffe D."/>
            <person name="Fisher S."/>
            <person name="Lutfalla G."/>
            <person name="Dossat C."/>
            <person name="Segurens B."/>
            <person name="Dasilva C."/>
            <person name="Salanoubat M."/>
            <person name="Levy M."/>
            <person name="Boudet N."/>
            <person name="Castellano S."/>
            <person name="Anthouard V."/>
            <person name="Jubin C."/>
            <person name="Castelli V."/>
            <person name="Katinka M."/>
            <person name="Vacherie B."/>
            <person name="Biemont C."/>
            <person name="Skalli Z."/>
            <person name="Cattolico L."/>
            <person name="Poulain J."/>
            <person name="De Berardinis V."/>
            <person name="Cruaud C."/>
            <person name="Duprat S."/>
            <person name="Brottier P."/>
            <person name="Coutanceau J.-P."/>
            <person name="Gouzy J."/>
            <person name="Parra G."/>
            <person name="Lardier G."/>
            <person name="Chapple C."/>
            <person name="McKernan K.J."/>
            <person name="McEwan P."/>
            <person name="Bosak S."/>
            <person name="Kellis M."/>
            <person name="Volff J.-N."/>
            <person name="Guigo R."/>
            <person name="Zody M.C."/>
            <person name="Mesirov J."/>
            <person name="Lindblad-Toh K."/>
            <person name="Birren B."/>
            <person name="Nusbaum C."/>
            <person name="Kahn D."/>
            <person name="Robinson-Rechavi M."/>
            <person name="Laudet V."/>
            <person name="Schachter V."/>
            <person name="Quetier F."/>
            <person name="Saurin W."/>
            <person name="Scarpelli C."/>
            <person name="Wincker P."/>
            <person name="Lander E.S."/>
            <person name="Weissenbach J."/>
            <person name="Roest Crollius H."/>
        </authorList>
    </citation>
    <scope>NUCLEOTIDE SEQUENCE [LARGE SCALE GENOMIC DNA]</scope>
</reference>
<keyword evidence="3" id="KW-0245">EGF-like domain</keyword>
<dbReference type="GO" id="GO:0005886">
    <property type="term" value="C:plasma membrane"/>
    <property type="evidence" value="ECO:0007669"/>
    <property type="project" value="UniProtKB-SubCell"/>
</dbReference>
<evidence type="ECO:0000256" key="1">
    <source>
        <dbReference type="ARBA" id="ARBA00004236"/>
    </source>
</evidence>
<dbReference type="Gene3D" id="3.30.70.960">
    <property type="entry name" value="SEA domain"/>
    <property type="match status" value="2"/>
</dbReference>
<dbReference type="InterPro" id="IPR036364">
    <property type="entry name" value="SEA_dom_sf"/>
</dbReference>